<organism evidence="5 6">
    <name type="scientific">Clostridium homopropionicum DSM 5847</name>
    <dbReference type="NCBI Taxonomy" id="1121318"/>
    <lineage>
        <taxon>Bacteria</taxon>
        <taxon>Bacillati</taxon>
        <taxon>Bacillota</taxon>
        <taxon>Clostridia</taxon>
        <taxon>Eubacteriales</taxon>
        <taxon>Clostridiaceae</taxon>
        <taxon>Clostridium</taxon>
    </lineage>
</organism>
<dbReference type="GO" id="GO:1990238">
    <property type="term" value="F:double-stranded DNA endonuclease activity"/>
    <property type="evidence" value="ECO:0007669"/>
    <property type="project" value="TreeGrafter"/>
</dbReference>
<dbReference type="EMBL" id="LHUR01000007">
    <property type="protein sequence ID" value="KOA21344.1"/>
    <property type="molecule type" value="Genomic_DNA"/>
</dbReference>
<feature type="coiled-coil region" evidence="2">
    <location>
        <begin position="257"/>
        <end position="293"/>
    </location>
</feature>
<feature type="domain" description="Transposase (putative) YhgA-like" evidence="4">
    <location>
        <begin position="34"/>
        <end position="236"/>
    </location>
</feature>
<comment type="caution">
    <text evidence="5">The sequence shown here is derived from an EMBL/GenBank/DDBJ whole genome shotgun (WGS) entry which is preliminary data.</text>
</comment>
<dbReference type="InterPro" id="IPR010106">
    <property type="entry name" value="RpnA"/>
</dbReference>
<name>A0A0L6ZED4_9CLOT</name>
<dbReference type="PANTHER" id="PTHR34611">
    <property type="match status" value="1"/>
</dbReference>
<feature type="region of interest" description="Disordered" evidence="3">
    <location>
        <begin position="1"/>
        <end position="22"/>
    </location>
</feature>
<evidence type="ECO:0000313" key="5">
    <source>
        <dbReference type="EMBL" id="KOA21344.1"/>
    </source>
</evidence>
<dbReference type="NCBIfam" id="TIGR01784">
    <property type="entry name" value="T_den_put_tspse"/>
    <property type="match status" value="1"/>
</dbReference>
<dbReference type="STRING" id="36844.SAMN04488501_1309"/>
<gene>
    <name evidence="5" type="ORF">CLHOM_02290</name>
</gene>
<protein>
    <recommendedName>
        <fullName evidence="4">Transposase (putative) YhgA-like domain-containing protein</fullName>
    </recommendedName>
</protein>
<evidence type="ECO:0000256" key="2">
    <source>
        <dbReference type="SAM" id="Coils"/>
    </source>
</evidence>
<dbReference type="Proteomes" id="UP000037043">
    <property type="component" value="Unassembled WGS sequence"/>
</dbReference>
<dbReference type="PANTHER" id="PTHR34611:SF2">
    <property type="entry name" value="INACTIVE RECOMBINATION-PROMOTING NUCLEASE-LIKE PROTEIN RPNE-RELATED"/>
    <property type="match status" value="1"/>
</dbReference>
<keyword evidence="6" id="KW-1185">Reference proteome</keyword>
<dbReference type="Pfam" id="PF04754">
    <property type="entry name" value="Transposase_31"/>
    <property type="match status" value="1"/>
</dbReference>
<dbReference type="InterPro" id="IPR051699">
    <property type="entry name" value="Rpn/YhgA-like_nuclease"/>
</dbReference>
<evidence type="ECO:0000256" key="3">
    <source>
        <dbReference type="SAM" id="MobiDB-lite"/>
    </source>
</evidence>
<accession>A0A0L6ZED4</accession>
<dbReference type="AlphaFoldDB" id="A0A0L6ZED4"/>
<evidence type="ECO:0000256" key="1">
    <source>
        <dbReference type="ARBA" id="ARBA00009787"/>
    </source>
</evidence>
<evidence type="ECO:0000259" key="4">
    <source>
        <dbReference type="Pfam" id="PF04754"/>
    </source>
</evidence>
<sequence>MIKWNTTCHETPLPSSQRSKRPSTNYKFGMSAYEHDVGYKHIFSHKGTFLEFLRSFTKKEWAKLINEEDLILVDKSYVLSDFEEEESDILYKVNINGEEVIFYILLEFQSKVDFQMPIRLLFYMTEIWRDMLKNTDKKESKRKSFKLPAIIPIVLYNGKNKWTAHTRFKEVLSGQDLFEDNILDFNYMLFDINRYSEEELYNISNLVSAIFFLDQEMSEEELVRRLRKIIYILKKISPEQFTVFKQWLKKIVKPRLKKDLQKEIDDVLDKSNQEEVDVMVHNLEKTLDNIEKRGIEKGIERGIERGREEGKIEVARNFLKMGLTVEQVAAGTGLTIEEVRRLKSDIVM</sequence>
<proteinExistence type="inferred from homology"/>
<dbReference type="GO" id="GO:0006310">
    <property type="term" value="P:DNA recombination"/>
    <property type="evidence" value="ECO:0007669"/>
    <property type="project" value="TreeGrafter"/>
</dbReference>
<dbReference type="PATRIC" id="fig|1121318.3.peg.227"/>
<dbReference type="InterPro" id="IPR006842">
    <property type="entry name" value="Transposase_31"/>
</dbReference>
<reference evidence="6" key="1">
    <citation type="submission" date="2015-08" db="EMBL/GenBank/DDBJ databases">
        <title>Genome sequence of the strict anaerobe Clostridium homopropionicum LuHBu1 (DSM 5847T).</title>
        <authorList>
            <person name="Poehlein A."/>
            <person name="Beck M."/>
            <person name="Schiel-Bengelsdorf B."/>
            <person name="Bengelsdorf F.R."/>
            <person name="Daniel R."/>
            <person name="Duerre P."/>
        </authorList>
    </citation>
    <scope>NUCLEOTIDE SEQUENCE [LARGE SCALE GENOMIC DNA]</scope>
    <source>
        <strain evidence="6">DSM 5847</strain>
    </source>
</reference>
<evidence type="ECO:0000313" key="6">
    <source>
        <dbReference type="Proteomes" id="UP000037043"/>
    </source>
</evidence>
<keyword evidence="2" id="KW-0175">Coiled coil</keyword>
<comment type="similarity">
    <text evidence="1">Belongs to the Rpn/YhgA-like nuclease family.</text>
</comment>